<proteinExistence type="predicted"/>
<evidence type="ECO:0000313" key="2">
    <source>
        <dbReference type="EMBL" id="AKQ33524.1"/>
    </source>
</evidence>
<organism evidence="2 3">
    <name type="scientific">Candidatus Coxiella mudrowiae</name>
    <dbReference type="NCBI Taxonomy" id="2054173"/>
    <lineage>
        <taxon>Bacteria</taxon>
        <taxon>Pseudomonadati</taxon>
        <taxon>Pseudomonadota</taxon>
        <taxon>Gammaproteobacteria</taxon>
        <taxon>Legionellales</taxon>
        <taxon>Coxiellaceae</taxon>
        <taxon>Coxiella</taxon>
    </lineage>
</organism>
<evidence type="ECO:0008006" key="4">
    <source>
        <dbReference type="Google" id="ProtNLM"/>
    </source>
</evidence>
<dbReference type="EMBL" id="CP011126">
    <property type="protein sequence ID" value="AKQ33437.1"/>
    <property type="molecule type" value="Genomic_DNA"/>
</dbReference>
<dbReference type="EMBL" id="CP011126">
    <property type="protein sequence ID" value="AKQ33524.1"/>
    <property type="molecule type" value="Genomic_DNA"/>
</dbReference>
<name>A0ABN4HQ29_9COXI</name>
<gene>
    <name evidence="1" type="ORF">CleRT_05300</name>
    <name evidence="2" type="ORF">CleRT_06740</name>
</gene>
<evidence type="ECO:0000313" key="1">
    <source>
        <dbReference type="EMBL" id="AKQ33437.1"/>
    </source>
</evidence>
<keyword evidence="3" id="KW-1185">Reference proteome</keyword>
<sequence length="144" mass="16437">MIPYIAIKTLLINSSTNNVVGILFQDLKMNILNFYHYLNKTSYAQTGGKARNPPYLTKREKQVIFFFLANLSSQEIVDILYNLEARKVSKALSTAFLTINYISNLIANSFPALYKILQEMGYKKKISKELLTNSSVSLNILKPY</sequence>
<evidence type="ECO:0000313" key="3">
    <source>
        <dbReference type="Proteomes" id="UP000063965"/>
    </source>
</evidence>
<reference evidence="2 3" key="1">
    <citation type="journal article" date="2015" name="Genome Biol. Evol.">
        <title>Distinctive Genome Reduction Rates Revealed by Genomic Analyses of Two Coxiella-Like Endosymbionts in Ticks.</title>
        <authorList>
            <person name="Gottlieb Y."/>
            <person name="Lalzar I."/>
            <person name="Klasson L."/>
        </authorList>
    </citation>
    <scope>NUCLEOTIDE SEQUENCE [LARGE SCALE GENOMIC DNA]</scope>
    <source>
        <strain evidence="2 3">CRt</strain>
    </source>
</reference>
<dbReference type="Proteomes" id="UP000063965">
    <property type="component" value="Chromosome"/>
</dbReference>
<protein>
    <recommendedName>
        <fullName evidence="4">Transposase</fullName>
    </recommendedName>
</protein>
<accession>A0ABN4HQ29</accession>